<dbReference type="PANTHER" id="PTHR43048:SF5">
    <property type="entry name" value="BLR5325 PROTEIN"/>
    <property type="match status" value="1"/>
</dbReference>
<proteinExistence type="predicted"/>
<dbReference type="GO" id="GO:0004493">
    <property type="term" value="F:methylmalonyl-CoA epimerase activity"/>
    <property type="evidence" value="ECO:0007669"/>
    <property type="project" value="TreeGrafter"/>
</dbReference>
<dbReference type="GO" id="GO:0046872">
    <property type="term" value="F:metal ion binding"/>
    <property type="evidence" value="ECO:0007669"/>
    <property type="project" value="UniProtKB-KW"/>
</dbReference>
<dbReference type="GO" id="GO:0004462">
    <property type="term" value="F:lactoylglutathione lyase activity"/>
    <property type="evidence" value="ECO:0007669"/>
    <property type="project" value="UniProtKB-EC"/>
</dbReference>
<dbReference type="EMBL" id="JACHFL010000001">
    <property type="protein sequence ID" value="MBB5361250.1"/>
    <property type="molecule type" value="Genomic_DNA"/>
</dbReference>
<evidence type="ECO:0000313" key="3">
    <source>
        <dbReference type="EMBL" id="MBB5361250.1"/>
    </source>
</evidence>
<dbReference type="PROSITE" id="PS51819">
    <property type="entry name" value="VOC"/>
    <property type="match status" value="1"/>
</dbReference>
<keyword evidence="3" id="KW-0456">Lyase</keyword>
<dbReference type="PANTHER" id="PTHR43048">
    <property type="entry name" value="METHYLMALONYL-COA EPIMERASE"/>
    <property type="match status" value="1"/>
</dbReference>
<feature type="domain" description="VOC" evidence="2">
    <location>
        <begin position="1"/>
        <end position="127"/>
    </location>
</feature>
<protein>
    <submittedName>
        <fullName evidence="3">Lactoylglutathione lyase</fullName>
        <ecNumber evidence="3">4.4.1.5</ecNumber>
    </submittedName>
</protein>
<dbReference type="SUPFAM" id="SSF54593">
    <property type="entry name" value="Glyoxalase/Bleomycin resistance protein/Dihydroxybiphenyl dioxygenase"/>
    <property type="match status" value="1"/>
</dbReference>
<dbReference type="EC" id="4.4.1.5" evidence="3"/>
<dbReference type="InterPro" id="IPR037523">
    <property type="entry name" value="VOC_core"/>
</dbReference>
<evidence type="ECO:0000259" key="2">
    <source>
        <dbReference type="PROSITE" id="PS51819"/>
    </source>
</evidence>
<dbReference type="Pfam" id="PF00903">
    <property type="entry name" value="Glyoxalase"/>
    <property type="match status" value="1"/>
</dbReference>
<dbReference type="InterPro" id="IPR029068">
    <property type="entry name" value="Glyas_Bleomycin-R_OHBP_Dase"/>
</dbReference>
<dbReference type="Proteomes" id="UP000552709">
    <property type="component" value="Unassembled WGS sequence"/>
</dbReference>
<dbReference type="AlphaFoldDB" id="A0A7W8JQB1"/>
<dbReference type="GO" id="GO:0046491">
    <property type="term" value="P:L-methylmalonyl-CoA metabolic process"/>
    <property type="evidence" value="ECO:0007669"/>
    <property type="project" value="TreeGrafter"/>
</dbReference>
<keyword evidence="4" id="KW-1185">Reference proteome</keyword>
<dbReference type="InterPro" id="IPR051785">
    <property type="entry name" value="MMCE/EMCE_epimerase"/>
</dbReference>
<accession>A0A7W8JQB1</accession>
<dbReference type="CDD" id="cd06587">
    <property type="entry name" value="VOC"/>
    <property type="match status" value="1"/>
</dbReference>
<sequence length="132" mass="14346">MLKHVSFITADLDAVLAFYERLGGVAEKNLTTAEGHRRAVLRLDSDSDRQDGGGGRLQFFQVAGELPNSHAHWAEHIALFVTDLRALLPILRAAGVTVSRDLTPSPSGRDMAFVLDPDGRQVELLEAGATRN</sequence>
<evidence type="ECO:0000313" key="4">
    <source>
        <dbReference type="Proteomes" id="UP000552709"/>
    </source>
</evidence>
<dbReference type="RefSeq" id="WP_184127340.1">
    <property type="nucleotide sequence ID" value="NZ_JACHFL010000001.1"/>
</dbReference>
<dbReference type="InterPro" id="IPR004360">
    <property type="entry name" value="Glyas_Fos-R_dOase_dom"/>
</dbReference>
<gene>
    <name evidence="3" type="ORF">HNQ08_000321</name>
</gene>
<evidence type="ECO:0000256" key="1">
    <source>
        <dbReference type="ARBA" id="ARBA00022723"/>
    </source>
</evidence>
<keyword evidence="1" id="KW-0479">Metal-binding</keyword>
<organism evidence="3 4">
    <name type="scientific">Deinococcus humi</name>
    <dbReference type="NCBI Taxonomy" id="662880"/>
    <lineage>
        <taxon>Bacteria</taxon>
        <taxon>Thermotogati</taxon>
        <taxon>Deinococcota</taxon>
        <taxon>Deinococci</taxon>
        <taxon>Deinococcales</taxon>
        <taxon>Deinococcaceae</taxon>
        <taxon>Deinococcus</taxon>
    </lineage>
</organism>
<reference evidence="3 4" key="1">
    <citation type="submission" date="2020-08" db="EMBL/GenBank/DDBJ databases">
        <title>Genomic Encyclopedia of Type Strains, Phase IV (KMG-IV): sequencing the most valuable type-strain genomes for metagenomic binning, comparative biology and taxonomic classification.</title>
        <authorList>
            <person name="Goeker M."/>
        </authorList>
    </citation>
    <scope>NUCLEOTIDE SEQUENCE [LARGE SCALE GENOMIC DNA]</scope>
    <source>
        <strain evidence="3 4">DSM 27939</strain>
    </source>
</reference>
<comment type="caution">
    <text evidence="3">The sequence shown here is derived from an EMBL/GenBank/DDBJ whole genome shotgun (WGS) entry which is preliminary data.</text>
</comment>
<dbReference type="Gene3D" id="3.10.180.10">
    <property type="entry name" value="2,3-Dihydroxybiphenyl 1,2-Dioxygenase, domain 1"/>
    <property type="match status" value="1"/>
</dbReference>
<name>A0A7W8JQB1_9DEIO</name>